<proteinExistence type="predicted"/>
<feature type="transmembrane region" description="Helical" evidence="1">
    <location>
        <begin position="189"/>
        <end position="211"/>
    </location>
</feature>
<evidence type="ECO:0000256" key="1">
    <source>
        <dbReference type="SAM" id="Phobius"/>
    </source>
</evidence>
<dbReference type="GO" id="GO:0005886">
    <property type="term" value="C:plasma membrane"/>
    <property type="evidence" value="ECO:0007669"/>
    <property type="project" value="InterPro"/>
</dbReference>
<evidence type="ECO:0000313" key="3">
    <source>
        <dbReference type="Proteomes" id="UP000054516"/>
    </source>
</evidence>
<sequence length="252" mass="27616">MARTKAALAPLSLVLLAGAGVLLFFVVLSGVTRTSPLRQTYFLAADTAGIRGARDVSQWTFFRVCGEGNAGCGRAWPDYPVGWAWSKDPTGTDLPDRLIGSHGNGTTSYTYFYLWRFGWVFYLLSLLFTVVAFFTGFVACFGRLGSAIAGITSSVALFFHTVAAVLMTVTFVKMRNEFNRVGRDAHIGVYAFGFTFGAWAALFIATALFCIGIRGQKDRNVGGGNSRWGRKRSVRSNRSFDVGARRVKEDYS</sequence>
<dbReference type="GO" id="GO:0005938">
    <property type="term" value="C:cell cortex"/>
    <property type="evidence" value="ECO:0007669"/>
    <property type="project" value="TreeGrafter"/>
</dbReference>
<keyword evidence="1" id="KW-0812">Transmembrane</keyword>
<reference evidence="2" key="1">
    <citation type="submission" date="2016-03" db="EMBL/GenBank/DDBJ databases">
        <title>Draft genome sequence of Rosellinia necatrix.</title>
        <authorList>
            <person name="Kanematsu S."/>
        </authorList>
    </citation>
    <scope>NUCLEOTIDE SEQUENCE [LARGE SCALE GENOMIC DNA]</scope>
    <source>
        <strain evidence="2">W97</strain>
    </source>
</reference>
<dbReference type="InterPro" id="IPR009571">
    <property type="entry name" value="SUR7/Rim9-like_fungi"/>
</dbReference>
<dbReference type="AlphaFoldDB" id="A0A1W2TGE9"/>
<feature type="transmembrane region" description="Helical" evidence="1">
    <location>
        <begin position="148"/>
        <end position="169"/>
    </location>
</feature>
<keyword evidence="1" id="KW-0472">Membrane</keyword>
<dbReference type="OrthoDB" id="5419460at2759"/>
<dbReference type="Gene3D" id="1.20.140.150">
    <property type="match status" value="1"/>
</dbReference>
<dbReference type="Pfam" id="PF06687">
    <property type="entry name" value="SUR7"/>
    <property type="match status" value="1"/>
</dbReference>
<keyword evidence="1" id="KW-1133">Transmembrane helix</keyword>
<keyword evidence="3" id="KW-1185">Reference proteome</keyword>
<dbReference type="PANTHER" id="PTHR36414:SF1">
    <property type="entry name" value="PROTEIN SUR7"/>
    <property type="match status" value="1"/>
</dbReference>
<dbReference type="GO" id="GO:0030866">
    <property type="term" value="P:cortical actin cytoskeleton organization"/>
    <property type="evidence" value="ECO:0007669"/>
    <property type="project" value="TreeGrafter"/>
</dbReference>
<accession>A0A1W2TGE9</accession>
<dbReference type="Proteomes" id="UP000054516">
    <property type="component" value="Unassembled WGS sequence"/>
</dbReference>
<dbReference type="GO" id="GO:0031505">
    <property type="term" value="P:fungal-type cell wall organization"/>
    <property type="evidence" value="ECO:0007669"/>
    <property type="project" value="TreeGrafter"/>
</dbReference>
<feature type="transmembrane region" description="Helical" evidence="1">
    <location>
        <begin position="119"/>
        <end position="141"/>
    </location>
</feature>
<dbReference type="GO" id="GO:0032185">
    <property type="term" value="P:septin cytoskeleton organization"/>
    <property type="evidence" value="ECO:0007669"/>
    <property type="project" value="TreeGrafter"/>
</dbReference>
<name>A0A1W2TGE9_ROSNE</name>
<organism evidence="2">
    <name type="scientific">Rosellinia necatrix</name>
    <name type="common">White root-rot fungus</name>
    <dbReference type="NCBI Taxonomy" id="77044"/>
    <lineage>
        <taxon>Eukaryota</taxon>
        <taxon>Fungi</taxon>
        <taxon>Dikarya</taxon>
        <taxon>Ascomycota</taxon>
        <taxon>Pezizomycotina</taxon>
        <taxon>Sordariomycetes</taxon>
        <taxon>Xylariomycetidae</taxon>
        <taxon>Xylariales</taxon>
        <taxon>Xylariaceae</taxon>
        <taxon>Rosellinia</taxon>
    </lineage>
</organism>
<dbReference type="OMA" id="FMWTAVA"/>
<gene>
    <name evidence="2" type="ORF">SAMD00023353_2301150</name>
</gene>
<dbReference type="EMBL" id="DF977468">
    <property type="protein sequence ID" value="GAP87160.1"/>
    <property type="molecule type" value="Genomic_DNA"/>
</dbReference>
<dbReference type="PANTHER" id="PTHR36414">
    <property type="entry name" value="PROTEIN SUR7"/>
    <property type="match status" value="1"/>
</dbReference>
<dbReference type="GO" id="GO:0006897">
    <property type="term" value="P:endocytosis"/>
    <property type="evidence" value="ECO:0007669"/>
    <property type="project" value="TreeGrafter"/>
</dbReference>
<dbReference type="GO" id="GO:0045121">
    <property type="term" value="C:membrane raft"/>
    <property type="evidence" value="ECO:0007669"/>
    <property type="project" value="TreeGrafter"/>
</dbReference>
<evidence type="ECO:0000313" key="2">
    <source>
        <dbReference type="EMBL" id="GAP87160.1"/>
    </source>
</evidence>
<protein>
    <submittedName>
        <fullName evidence="2">Putative SUR7 protein</fullName>
    </submittedName>
</protein>